<feature type="transmembrane region" description="Helical" evidence="1">
    <location>
        <begin position="38"/>
        <end position="55"/>
    </location>
</feature>
<keyword evidence="1" id="KW-1133">Transmembrane helix</keyword>
<evidence type="ECO:0000313" key="2">
    <source>
        <dbReference type="EMBL" id="MBB2893992.1"/>
    </source>
</evidence>
<comment type="caution">
    <text evidence="2">The sequence shown here is derived from an EMBL/GenBank/DDBJ whole genome shotgun (WGS) entry which is preliminary data.</text>
</comment>
<dbReference type="AlphaFoldDB" id="A0A839NHU6"/>
<accession>A0A839NHU6</accession>
<dbReference type="RefSeq" id="WP_183322454.1">
    <property type="nucleotide sequence ID" value="NZ_JACHVQ010000004.1"/>
</dbReference>
<evidence type="ECO:0000313" key="3">
    <source>
        <dbReference type="Proteomes" id="UP000559182"/>
    </source>
</evidence>
<gene>
    <name evidence="2" type="ORF">FHU39_004028</name>
</gene>
<protein>
    <submittedName>
        <fullName evidence="2">Putative membrane protein</fullName>
    </submittedName>
</protein>
<dbReference type="EMBL" id="JACHVQ010000004">
    <property type="protein sequence ID" value="MBB2893992.1"/>
    <property type="molecule type" value="Genomic_DNA"/>
</dbReference>
<dbReference type="Proteomes" id="UP000559182">
    <property type="component" value="Unassembled WGS sequence"/>
</dbReference>
<name>A0A839NHU6_9MICO</name>
<proteinExistence type="predicted"/>
<keyword evidence="3" id="KW-1185">Reference proteome</keyword>
<dbReference type="PANTHER" id="PTHR37309:SF1">
    <property type="entry name" value="SLR0284 PROTEIN"/>
    <property type="match status" value="1"/>
</dbReference>
<organism evidence="2 3">
    <name type="scientific">Flexivirga oryzae</name>
    <dbReference type="NCBI Taxonomy" id="1794944"/>
    <lineage>
        <taxon>Bacteria</taxon>
        <taxon>Bacillati</taxon>
        <taxon>Actinomycetota</taxon>
        <taxon>Actinomycetes</taxon>
        <taxon>Micrococcales</taxon>
        <taxon>Dermacoccaceae</taxon>
        <taxon>Flexivirga</taxon>
    </lineage>
</organism>
<dbReference type="Pfam" id="PF04020">
    <property type="entry name" value="Phage_holin_4_2"/>
    <property type="match status" value="1"/>
</dbReference>
<reference evidence="2 3" key="1">
    <citation type="submission" date="2020-08" db="EMBL/GenBank/DDBJ databases">
        <title>Sequencing the genomes of 1000 actinobacteria strains.</title>
        <authorList>
            <person name="Klenk H.-P."/>
        </authorList>
    </citation>
    <scope>NUCLEOTIDE SEQUENCE [LARGE SCALE GENOMIC DNA]</scope>
    <source>
        <strain evidence="2 3">DSM 105369</strain>
    </source>
</reference>
<evidence type="ECO:0000256" key="1">
    <source>
        <dbReference type="SAM" id="Phobius"/>
    </source>
</evidence>
<sequence length="131" mass="14259">MKNFLVKTGINAVALWIAAIVVPGITLAQDSKSTGSKVLTIIVVAAIFGVINAIVKPIAHFFSFPLIILTLGLFTFIVNAFMLQILSWLSNSLGLSFHIDDFFWAAILGALVVSFVSMLINMLLPDELEQH</sequence>
<feature type="transmembrane region" description="Helical" evidence="1">
    <location>
        <begin position="67"/>
        <end position="90"/>
    </location>
</feature>
<dbReference type="PANTHER" id="PTHR37309">
    <property type="entry name" value="SLR0284 PROTEIN"/>
    <property type="match status" value="1"/>
</dbReference>
<keyword evidence="1" id="KW-0472">Membrane</keyword>
<feature type="transmembrane region" description="Helical" evidence="1">
    <location>
        <begin position="102"/>
        <end position="124"/>
    </location>
</feature>
<dbReference type="InterPro" id="IPR007165">
    <property type="entry name" value="Phage_holin_4_2"/>
</dbReference>
<keyword evidence="1" id="KW-0812">Transmembrane</keyword>